<dbReference type="EMBL" id="CM015717">
    <property type="protein sequence ID" value="KAF3690664.1"/>
    <property type="molecule type" value="Genomic_DNA"/>
</dbReference>
<dbReference type="AlphaFoldDB" id="A0A6G1PKJ8"/>
<organism evidence="1 2">
    <name type="scientific">Channa argus</name>
    <name type="common">Northern snakehead</name>
    <name type="synonym">Ophicephalus argus</name>
    <dbReference type="NCBI Taxonomy" id="215402"/>
    <lineage>
        <taxon>Eukaryota</taxon>
        <taxon>Metazoa</taxon>
        <taxon>Chordata</taxon>
        <taxon>Craniata</taxon>
        <taxon>Vertebrata</taxon>
        <taxon>Euteleostomi</taxon>
        <taxon>Actinopterygii</taxon>
        <taxon>Neopterygii</taxon>
        <taxon>Teleostei</taxon>
        <taxon>Neoteleostei</taxon>
        <taxon>Acanthomorphata</taxon>
        <taxon>Anabantaria</taxon>
        <taxon>Anabantiformes</taxon>
        <taxon>Channoidei</taxon>
        <taxon>Channidae</taxon>
        <taxon>Channa</taxon>
    </lineage>
</organism>
<reference evidence="1 2" key="1">
    <citation type="submission" date="2019-02" db="EMBL/GenBank/DDBJ databases">
        <title>Opniocepnalus argus genome.</title>
        <authorList>
            <person name="Zhou C."/>
            <person name="Xiao S."/>
        </authorList>
    </citation>
    <scope>NUCLEOTIDE SEQUENCE [LARGE SCALE GENOMIC DNA]</scope>
    <source>
        <strain evidence="1">OARG1902GOOAL</strain>
        <tissue evidence="1">Muscle</tissue>
    </source>
</reference>
<evidence type="ECO:0000313" key="1">
    <source>
        <dbReference type="EMBL" id="KAF3690664.1"/>
    </source>
</evidence>
<protein>
    <submittedName>
        <fullName evidence="1">Uncharacterized protein</fullName>
    </submittedName>
</protein>
<proteinExistence type="predicted"/>
<reference evidence="2" key="2">
    <citation type="submission" date="2019-02" db="EMBL/GenBank/DDBJ databases">
        <title>Opniocepnalus argus Var Kimnra genome.</title>
        <authorList>
            <person name="Zhou C."/>
            <person name="Xiao S."/>
        </authorList>
    </citation>
    <scope>NUCLEOTIDE SEQUENCE [LARGE SCALE GENOMIC DNA]</scope>
</reference>
<dbReference type="Proteomes" id="UP000503349">
    <property type="component" value="Chromosome 6"/>
</dbReference>
<keyword evidence="2" id="KW-1185">Reference proteome</keyword>
<gene>
    <name evidence="1" type="ORF">EXN66_Car006337</name>
</gene>
<evidence type="ECO:0000313" key="2">
    <source>
        <dbReference type="Proteomes" id="UP000503349"/>
    </source>
</evidence>
<sequence>MNLCEQIIFALAPRQKGQFHPLKSRAHHNKRICTVQENSLAQLKLRGQQTDYPW</sequence>
<accession>A0A6G1PKJ8</accession>
<name>A0A6G1PKJ8_CHAAH</name>